<organism evidence="1">
    <name type="scientific">marine sediment metagenome</name>
    <dbReference type="NCBI Taxonomy" id="412755"/>
    <lineage>
        <taxon>unclassified sequences</taxon>
        <taxon>metagenomes</taxon>
        <taxon>ecological metagenomes</taxon>
    </lineage>
</organism>
<feature type="non-terminal residue" evidence="1">
    <location>
        <position position="180"/>
    </location>
</feature>
<protein>
    <recommendedName>
        <fullName evidence="2">Outer membrane protein beta-barrel domain-containing protein</fullName>
    </recommendedName>
</protein>
<name>X0XCX8_9ZZZZ</name>
<sequence length="180" mass="20182">MRKKAVGFMVAGMLVLVLGLASTAARAELNLGLVGGYYSPSFGQINEDFDFYFNDLYGTTFEFKAGMLYGLALGYQLPGRFRLRLEYNSFESKTSDEYSEIWLFTETRWKDDFTLTVRPVILSLLYELSPAYIGAGVSSFYSKLNRDSEWEEYTFGILLDTGSRSFSDSDSPTGLVLLGG</sequence>
<evidence type="ECO:0000313" key="1">
    <source>
        <dbReference type="EMBL" id="GAG41029.1"/>
    </source>
</evidence>
<evidence type="ECO:0008006" key="2">
    <source>
        <dbReference type="Google" id="ProtNLM"/>
    </source>
</evidence>
<gene>
    <name evidence="1" type="ORF">S01H1_67835</name>
</gene>
<dbReference type="InterPro" id="IPR011250">
    <property type="entry name" value="OMP/PagP_B-barrel"/>
</dbReference>
<dbReference type="EMBL" id="BARS01044947">
    <property type="protein sequence ID" value="GAG41029.1"/>
    <property type="molecule type" value="Genomic_DNA"/>
</dbReference>
<proteinExistence type="predicted"/>
<dbReference type="SUPFAM" id="SSF56925">
    <property type="entry name" value="OMPA-like"/>
    <property type="match status" value="1"/>
</dbReference>
<reference evidence="1" key="1">
    <citation type="journal article" date="2014" name="Front. Microbiol.">
        <title>High frequency of phylogenetically diverse reductive dehalogenase-homologous genes in deep subseafloor sedimentary metagenomes.</title>
        <authorList>
            <person name="Kawai M."/>
            <person name="Futagami T."/>
            <person name="Toyoda A."/>
            <person name="Takaki Y."/>
            <person name="Nishi S."/>
            <person name="Hori S."/>
            <person name="Arai W."/>
            <person name="Tsubouchi T."/>
            <person name="Morono Y."/>
            <person name="Uchiyama I."/>
            <person name="Ito T."/>
            <person name="Fujiyama A."/>
            <person name="Inagaki F."/>
            <person name="Takami H."/>
        </authorList>
    </citation>
    <scope>NUCLEOTIDE SEQUENCE</scope>
    <source>
        <strain evidence="1">Expedition CK06-06</strain>
    </source>
</reference>
<accession>X0XCX8</accession>
<comment type="caution">
    <text evidence="1">The sequence shown here is derived from an EMBL/GenBank/DDBJ whole genome shotgun (WGS) entry which is preliminary data.</text>
</comment>
<dbReference type="AlphaFoldDB" id="X0XCX8"/>
<dbReference type="Gene3D" id="2.40.160.20">
    <property type="match status" value="1"/>
</dbReference>